<dbReference type="OrthoDB" id="5298629at2"/>
<dbReference type="AlphaFoldDB" id="A0A4V2JFG8"/>
<keyword evidence="3" id="KW-1185">Reference proteome</keyword>
<sequence length="149" mass="16331">MTRYFNDIAIGEEHELGPRSITEEDSLRFCQEFDRLPFHLDRDRAKESMFGALIASGLHTLSLTASIVVDGFISKTSMTGASGMESVRWHRPVTLPNALSVKLKVVDTSPPKPGKGFGVVTCRLETYTQDSSLAMSATVSYLISSQESA</sequence>
<dbReference type="InterPro" id="IPR002539">
    <property type="entry name" value="MaoC-like_dom"/>
</dbReference>
<comment type="caution">
    <text evidence="2">The sequence shown here is derived from an EMBL/GenBank/DDBJ whole genome shotgun (WGS) entry which is preliminary data.</text>
</comment>
<organism evidence="2 3">
    <name type="scientific">Aquabacterium lacunae</name>
    <dbReference type="NCBI Taxonomy" id="2528630"/>
    <lineage>
        <taxon>Bacteria</taxon>
        <taxon>Pseudomonadati</taxon>
        <taxon>Pseudomonadota</taxon>
        <taxon>Betaproteobacteria</taxon>
        <taxon>Burkholderiales</taxon>
        <taxon>Aquabacterium</taxon>
    </lineage>
</organism>
<evidence type="ECO:0000313" key="2">
    <source>
        <dbReference type="EMBL" id="TBO27605.1"/>
    </source>
</evidence>
<gene>
    <name evidence="2" type="ORF">EYS42_16600</name>
</gene>
<name>A0A4V2JFG8_9BURK</name>
<dbReference type="InterPro" id="IPR052342">
    <property type="entry name" value="MCH/BMMD"/>
</dbReference>
<reference evidence="2 3" key="1">
    <citation type="submission" date="2019-02" db="EMBL/GenBank/DDBJ databases">
        <title>Aquabacterium sp. strain KMB7.</title>
        <authorList>
            <person name="Chen W.-M."/>
        </authorList>
    </citation>
    <scope>NUCLEOTIDE SEQUENCE [LARGE SCALE GENOMIC DNA]</scope>
    <source>
        <strain evidence="2 3">KMB7</strain>
    </source>
</reference>
<dbReference type="SUPFAM" id="SSF54637">
    <property type="entry name" value="Thioesterase/thiol ester dehydrase-isomerase"/>
    <property type="match status" value="1"/>
</dbReference>
<evidence type="ECO:0000259" key="1">
    <source>
        <dbReference type="Pfam" id="PF01575"/>
    </source>
</evidence>
<dbReference type="Gene3D" id="3.10.129.10">
    <property type="entry name" value="Hotdog Thioesterase"/>
    <property type="match status" value="1"/>
</dbReference>
<proteinExistence type="predicted"/>
<feature type="domain" description="MaoC-like" evidence="1">
    <location>
        <begin position="10"/>
        <end position="108"/>
    </location>
</feature>
<dbReference type="Proteomes" id="UP000292120">
    <property type="component" value="Unassembled WGS sequence"/>
</dbReference>
<dbReference type="PANTHER" id="PTHR43664:SF1">
    <property type="entry name" value="BETA-METHYLMALYL-COA DEHYDRATASE"/>
    <property type="match status" value="1"/>
</dbReference>
<evidence type="ECO:0000313" key="3">
    <source>
        <dbReference type="Proteomes" id="UP000292120"/>
    </source>
</evidence>
<dbReference type="Pfam" id="PF01575">
    <property type="entry name" value="MaoC_dehydratas"/>
    <property type="match status" value="1"/>
</dbReference>
<accession>A0A4V2JFG8</accession>
<protein>
    <submittedName>
        <fullName evidence="2">Acyl dehydratase</fullName>
    </submittedName>
</protein>
<dbReference type="EMBL" id="SIXI01000010">
    <property type="protein sequence ID" value="TBO27605.1"/>
    <property type="molecule type" value="Genomic_DNA"/>
</dbReference>
<dbReference type="PANTHER" id="PTHR43664">
    <property type="entry name" value="MONOAMINE OXIDASE-RELATED"/>
    <property type="match status" value="1"/>
</dbReference>
<dbReference type="RefSeq" id="WP_130969327.1">
    <property type="nucleotide sequence ID" value="NZ_SIXI01000010.1"/>
</dbReference>
<dbReference type="InterPro" id="IPR029069">
    <property type="entry name" value="HotDog_dom_sf"/>
</dbReference>